<evidence type="ECO:0000259" key="1">
    <source>
        <dbReference type="Pfam" id="PF06568"/>
    </source>
</evidence>
<sequence>MKDEILRAGSGVVLHFVAPPDGRSRPEAATGPIERVVATLRQWRQRARSRRELAGLDGYLLRDIGVSWSQAQFESGKRFWQA</sequence>
<accession>A0A127JRS9</accession>
<dbReference type="InterPro" id="IPR009506">
    <property type="entry name" value="YjiS-like"/>
</dbReference>
<dbReference type="Pfam" id="PF06568">
    <property type="entry name" value="YjiS-like"/>
    <property type="match status" value="1"/>
</dbReference>
<protein>
    <recommendedName>
        <fullName evidence="1">YjiS-like domain-containing protein</fullName>
    </recommendedName>
</protein>
<gene>
    <name evidence="2" type="ORF">UC35_07040</name>
</gene>
<keyword evidence="3" id="KW-1185">Reference proteome</keyword>
<proteinExistence type="predicted"/>
<dbReference type="EMBL" id="CP010951">
    <property type="protein sequence ID" value="AMO22680.1"/>
    <property type="molecule type" value="Genomic_DNA"/>
</dbReference>
<organism evidence="2 3">
    <name type="scientific">Ramlibacter tataouinensis</name>
    <dbReference type="NCBI Taxonomy" id="94132"/>
    <lineage>
        <taxon>Bacteria</taxon>
        <taxon>Pseudomonadati</taxon>
        <taxon>Pseudomonadota</taxon>
        <taxon>Betaproteobacteria</taxon>
        <taxon>Burkholderiales</taxon>
        <taxon>Comamonadaceae</taxon>
        <taxon>Ramlibacter</taxon>
    </lineage>
</organism>
<reference evidence="2 3" key="1">
    <citation type="journal article" date="2014" name="Int. J. Syst. Evol. Microbiol.">
        <title>Ramlibacter solisilvae sp. nov., isolated from forest soil, and emended description of the genus Ramlibacter.</title>
        <authorList>
            <person name="Lee H.J."/>
            <person name="Lee S.H."/>
            <person name="Lee S.S."/>
            <person name="Lee J.S."/>
            <person name="Kim Y."/>
            <person name="Kim S.C."/>
            <person name="Jeon C.O."/>
        </authorList>
    </citation>
    <scope>NUCLEOTIDE SEQUENCE [LARGE SCALE GENOMIC DNA]</scope>
    <source>
        <strain evidence="2 3">5-10</strain>
    </source>
</reference>
<evidence type="ECO:0000313" key="2">
    <source>
        <dbReference type="EMBL" id="AMO22680.1"/>
    </source>
</evidence>
<feature type="domain" description="YjiS-like" evidence="1">
    <location>
        <begin position="36"/>
        <end position="71"/>
    </location>
</feature>
<evidence type="ECO:0000313" key="3">
    <source>
        <dbReference type="Proteomes" id="UP000070433"/>
    </source>
</evidence>
<dbReference type="AlphaFoldDB" id="A0A127JRS9"/>
<name>A0A127JRS9_9BURK</name>
<dbReference type="Proteomes" id="UP000070433">
    <property type="component" value="Chromosome"/>
</dbReference>